<name>A0A822FI28_9BILA</name>
<evidence type="ECO:0000313" key="2">
    <source>
        <dbReference type="EMBL" id="CAF4907406.1"/>
    </source>
</evidence>
<evidence type="ECO:0000313" key="6">
    <source>
        <dbReference type="Proteomes" id="UP000663873"/>
    </source>
</evidence>
<evidence type="ECO:0000313" key="5">
    <source>
        <dbReference type="Proteomes" id="UP000663848"/>
    </source>
</evidence>
<sequence length="44" mass="4667">MADNRGEGGTFALCALLTGEHSRLRARAKHVISIVSIFAASLLI</sequence>
<evidence type="ECO:0000313" key="3">
    <source>
        <dbReference type="EMBL" id="CAF5087547.1"/>
    </source>
</evidence>
<organism evidence="4 5">
    <name type="scientific">Rotaria socialis</name>
    <dbReference type="NCBI Taxonomy" id="392032"/>
    <lineage>
        <taxon>Eukaryota</taxon>
        <taxon>Metazoa</taxon>
        <taxon>Spiralia</taxon>
        <taxon>Gnathifera</taxon>
        <taxon>Rotifera</taxon>
        <taxon>Eurotatoria</taxon>
        <taxon>Bdelloidea</taxon>
        <taxon>Philodinida</taxon>
        <taxon>Philodinidae</taxon>
        <taxon>Rotaria</taxon>
    </lineage>
</organism>
<dbReference type="EMBL" id="CAJOBP010078753">
    <property type="protein sequence ID" value="CAF4907406.1"/>
    <property type="molecule type" value="Genomic_DNA"/>
</dbReference>
<dbReference type="Proteomes" id="UP000663873">
    <property type="component" value="Unassembled WGS sequence"/>
</dbReference>
<proteinExistence type="predicted"/>
<keyword evidence="6" id="KW-1185">Reference proteome</keyword>
<dbReference type="EMBL" id="CAJOBR010067083">
    <property type="protein sequence ID" value="CAF5087547.1"/>
    <property type="molecule type" value="Genomic_DNA"/>
</dbReference>
<dbReference type="Pfam" id="PF02705">
    <property type="entry name" value="K_trans"/>
    <property type="match status" value="1"/>
</dbReference>
<reference evidence="4" key="1">
    <citation type="submission" date="2021-02" db="EMBL/GenBank/DDBJ databases">
        <authorList>
            <person name="Nowell W R."/>
        </authorList>
    </citation>
    <scope>NUCLEOTIDE SEQUENCE</scope>
</reference>
<dbReference type="EMBL" id="CAJOBR010080722">
    <property type="protein sequence ID" value="CAF5122689.1"/>
    <property type="molecule type" value="Genomic_DNA"/>
</dbReference>
<evidence type="ECO:0000313" key="4">
    <source>
        <dbReference type="EMBL" id="CAF5122689.1"/>
    </source>
</evidence>
<gene>
    <name evidence="3" type="ORF">QYT958_LOCUS44186</name>
    <name evidence="4" type="ORF">QYT958_LOCUS46153</name>
    <name evidence="2" type="ORF">UJA718_LOCUS45811</name>
</gene>
<dbReference type="AlphaFoldDB" id="A0A822FI28"/>
<comment type="caution">
    <text evidence="4">The sequence shown here is derived from an EMBL/GenBank/DDBJ whole genome shotgun (WGS) entry which is preliminary data.</text>
</comment>
<dbReference type="InterPro" id="IPR053951">
    <property type="entry name" value="K_trans_N"/>
</dbReference>
<accession>A0A822FI28</accession>
<feature type="domain" description="K+ potassium transporter integral membrane" evidence="1">
    <location>
        <begin position="2"/>
        <end position="44"/>
    </location>
</feature>
<feature type="non-terminal residue" evidence="4">
    <location>
        <position position="44"/>
    </location>
</feature>
<evidence type="ECO:0000259" key="1">
    <source>
        <dbReference type="Pfam" id="PF02705"/>
    </source>
</evidence>
<dbReference type="Proteomes" id="UP000663848">
    <property type="component" value="Unassembled WGS sequence"/>
</dbReference>
<protein>
    <recommendedName>
        <fullName evidence="1">K+ potassium transporter integral membrane domain-containing protein</fullName>
    </recommendedName>
</protein>